<comment type="similarity">
    <text evidence="2">Belongs to the RRP4 family.</text>
</comment>
<name>A0A1D8NDA4_YARLL</name>
<dbReference type="Gene3D" id="2.40.50.140">
    <property type="entry name" value="Nucleic acid-binding proteins"/>
    <property type="match status" value="1"/>
</dbReference>
<dbReference type="SUPFAM" id="SSF50249">
    <property type="entry name" value="Nucleic acid-binding proteins"/>
    <property type="match status" value="1"/>
</dbReference>
<dbReference type="InterPro" id="IPR012340">
    <property type="entry name" value="NA-bd_OB-fold"/>
</dbReference>
<dbReference type="GO" id="GO:0000785">
    <property type="term" value="C:chromatin"/>
    <property type="evidence" value="ECO:0007669"/>
    <property type="project" value="EnsemblFungi"/>
</dbReference>
<dbReference type="VEuPathDB" id="FungiDB:YALI1_D07124g"/>
<dbReference type="PANTHER" id="PTHR21321">
    <property type="entry name" value="PNAS-3 RELATED"/>
    <property type="match status" value="1"/>
</dbReference>
<dbReference type="EMBL" id="CP017556">
    <property type="protein sequence ID" value="AOW03623.1"/>
    <property type="molecule type" value="Genomic_DNA"/>
</dbReference>
<gene>
    <name evidence="10" type="ORF">YALI1_D07124g</name>
</gene>
<feature type="domain" description="RRP4 S1" evidence="9">
    <location>
        <begin position="104"/>
        <end position="176"/>
    </location>
</feature>
<dbReference type="InterPro" id="IPR036612">
    <property type="entry name" value="KH_dom_type_1_sf"/>
</dbReference>
<evidence type="ECO:0000313" key="10">
    <source>
        <dbReference type="EMBL" id="AOW03623.1"/>
    </source>
</evidence>
<evidence type="ECO:0000259" key="9">
    <source>
        <dbReference type="Pfam" id="PF21266"/>
    </source>
</evidence>
<dbReference type="SUPFAM" id="SSF54791">
    <property type="entry name" value="Eukaryotic type KH-domain (KH-domain type I)"/>
    <property type="match status" value="1"/>
</dbReference>
<dbReference type="GO" id="GO:0071028">
    <property type="term" value="P:nuclear mRNA surveillance"/>
    <property type="evidence" value="ECO:0007669"/>
    <property type="project" value="EnsemblFungi"/>
</dbReference>
<keyword evidence="6" id="KW-0539">Nucleus</keyword>
<dbReference type="GO" id="GO:0034475">
    <property type="term" value="P:U4 snRNA 3'-end processing"/>
    <property type="evidence" value="ECO:0007669"/>
    <property type="project" value="EnsemblFungi"/>
</dbReference>
<feature type="domain" description="K Homology" evidence="8">
    <location>
        <begin position="198"/>
        <end position="235"/>
    </location>
</feature>
<dbReference type="Pfam" id="PF21266">
    <property type="entry name" value="S1_RRP4"/>
    <property type="match status" value="1"/>
</dbReference>
<evidence type="ECO:0000259" key="7">
    <source>
        <dbReference type="Pfam" id="PF14382"/>
    </source>
</evidence>
<dbReference type="KEGG" id="yli:2911027"/>
<dbReference type="FunFam" id="2.40.50.140:FF:000038">
    <property type="entry name" value="Exosome complex component RRP4"/>
    <property type="match status" value="1"/>
</dbReference>
<dbReference type="GO" id="GO:0071051">
    <property type="term" value="P:poly(A)-dependent snoRNA 3'-end processing"/>
    <property type="evidence" value="ECO:0007669"/>
    <property type="project" value="EnsemblFungi"/>
</dbReference>
<dbReference type="RefSeq" id="XP_502446.1">
    <property type="nucleotide sequence ID" value="XM_502446.3"/>
</dbReference>
<dbReference type="VEuPathDB" id="FungiDB:YALI0_D05511g"/>
<dbReference type="InterPro" id="IPR026699">
    <property type="entry name" value="Exosome_RNA_bind1/RRP40/RRP4"/>
</dbReference>
<organism evidence="10 11">
    <name type="scientific">Yarrowia lipolytica</name>
    <name type="common">Candida lipolytica</name>
    <dbReference type="NCBI Taxonomy" id="4952"/>
    <lineage>
        <taxon>Eukaryota</taxon>
        <taxon>Fungi</taxon>
        <taxon>Dikarya</taxon>
        <taxon>Ascomycota</taxon>
        <taxon>Saccharomycotina</taxon>
        <taxon>Dipodascomycetes</taxon>
        <taxon>Dipodascales</taxon>
        <taxon>Dipodascales incertae sedis</taxon>
        <taxon>Yarrowia</taxon>
    </lineage>
</organism>
<evidence type="ECO:0000256" key="4">
    <source>
        <dbReference type="ARBA" id="ARBA00022835"/>
    </source>
</evidence>
<dbReference type="InterPro" id="IPR025721">
    <property type="entry name" value="Exosome_cplx_N_dom"/>
</dbReference>
<sequence>MAILTIQKATPREEEDVEMVYSDADSDAEEQMVMSDDENEDMDDNAQAANVAAGLVTPGKLITEDPIWMRGHGTYSVGNKTFSSTAGVVTKTNKLLSVVPLRGRYQPQIGDHVVGRIVDVGVKRWRVDIGAKQLAVLQLGSVNLPGGILRRKQESDELQMRGFLKEGDLINTEVQSLYQDGSAALHTRSLRYGKLRNGVLITVPSALIVRAKSHVHQLPGGVDTVVGVNGWIWLCMAWANSHLTRENTTSITRLEEEASLTETYSDKNEDIPRSVRENIARYANCFKALAANEVGITEDRVIAAYEASLVYPSAGDLIDKEAKEIIAAKAIAA</sequence>
<evidence type="ECO:0000256" key="6">
    <source>
        <dbReference type="ARBA" id="ARBA00023242"/>
    </source>
</evidence>
<dbReference type="Proteomes" id="UP000182444">
    <property type="component" value="Chromosome 1D"/>
</dbReference>
<comment type="subcellular location">
    <subcellularLocation>
        <location evidence="1">Nucleus</location>
    </subcellularLocation>
</comment>
<dbReference type="Pfam" id="PF14382">
    <property type="entry name" value="ECR1_N"/>
    <property type="match status" value="1"/>
</dbReference>
<evidence type="ECO:0000256" key="1">
    <source>
        <dbReference type="ARBA" id="ARBA00004123"/>
    </source>
</evidence>
<dbReference type="CDD" id="cd22525">
    <property type="entry name" value="KH-I_Rrp4_eukar"/>
    <property type="match status" value="1"/>
</dbReference>
<dbReference type="GO" id="GO:0000467">
    <property type="term" value="P:exonucleolytic trimming to generate mature 3'-end of 5.8S rRNA from tricistronic rRNA transcript (SSU-rRNA, 5.8S rRNA, LSU-rRNA)"/>
    <property type="evidence" value="ECO:0007669"/>
    <property type="project" value="EnsemblFungi"/>
</dbReference>
<dbReference type="GO" id="GO:0071035">
    <property type="term" value="P:nuclear polyadenylation-dependent rRNA catabolic process"/>
    <property type="evidence" value="ECO:0007669"/>
    <property type="project" value="EnsemblFungi"/>
</dbReference>
<keyword evidence="3" id="KW-0698">rRNA processing</keyword>
<dbReference type="SUPFAM" id="SSF110324">
    <property type="entry name" value="Ribosomal L27 protein-like"/>
    <property type="match status" value="1"/>
</dbReference>
<dbReference type="GO" id="GO:0005730">
    <property type="term" value="C:nucleolus"/>
    <property type="evidence" value="ECO:0007669"/>
    <property type="project" value="EnsemblFungi"/>
</dbReference>
<dbReference type="eggNOG" id="KOG3013">
    <property type="taxonomic scope" value="Eukaryota"/>
</dbReference>
<feature type="domain" description="Exosome complex component N-terminal" evidence="7">
    <location>
        <begin position="55"/>
        <end position="92"/>
    </location>
</feature>
<evidence type="ECO:0000256" key="3">
    <source>
        <dbReference type="ARBA" id="ARBA00022552"/>
    </source>
</evidence>
<keyword evidence="4" id="KW-0271">Exosome</keyword>
<evidence type="ECO:0000256" key="2">
    <source>
        <dbReference type="ARBA" id="ARBA00009155"/>
    </source>
</evidence>
<dbReference type="GO" id="GO:0003723">
    <property type="term" value="F:RNA binding"/>
    <property type="evidence" value="ECO:0007669"/>
    <property type="project" value="UniProtKB-KW"/>
</dbReference>
<evidence type="ECO:0000256" key="5">
    <source>
        <dbReference type="ARBA" id="ARBA00022884"/>
    </source>
</evidence>
<dbReference type="PANTHER" id="PTHR21321:SF4">
    <property type="entry name" value="EXOSOME COMPLEX COMPONENT RRP4"/>
    <property type="match status" value="1"/>
</dbReference>
<dbReference type="CDD" id="cd05789">
    <property type="entry name" value="S1_Rrp4"/>
    <property type="match status" value="1"/>
</dbReference>
<dbReference type="Gene3D" id="2.40.50.100">
    <property type="match status" value="1"/>
</dbReference>
<dbReference type="InterPro" id="IPR048565">
    <property type="entry name" value="S1_RRP4"/>
</dbReference>
<dbReference type="GO" id="GO:0071034">
    <property type="term" value="P:CUT catabolic process"/>
    <property type="evidence" value="ECO:0007669"/>
    <property type="project" value="TreeGrafter"/>
</dbReference>
<dbReference type="OrthoDB" id="1650at2759"/>
<dbReference type="GO" id="GO:0071038">
    <property type="term" value="P:TRAMP-dependent tRNA surveillance pathway"/>
    <property type="evidence" value="ECO:0007669"/>
    <property type="project" value="EnsemblFungi"/>
</dbReference>
<evidence type="ECO:0000313" key="11">
    <source>
        <dbReference type="Proteomes" id="UP000182444"/>
    </source>
</evidence>
<dbReference type="OMA" id="GVNGFIW"/>
<dbReference type="GO" id="GO:0000176">
    <property type="term" value="C:nuclear exosome (RNase complex)"/>
    <property type="evidence" value="ECO:0007669"/>
    <property type="project" value="EnsemblFungi"/>
</dbReference>
<evidence type="ECO:0000259" key="8">
    <source>
        <dbReference type="Pfam" id="PF15985"/>
    </source>
</evidence>
<protein>
    <submittedName>
        <fullName evidence="10">Uncharacterized protein</fullName>
    </submittedName>
</protein>
<dbReference type="GO" id="GO:0000177">
    <property type="term" value="C:cytoplasmic exosome (RNase complex)"/>
    <property type="evidence" value="ECO:0007669"/>
    <property type="project" value="EnsemblFungi"/>
</dbReference>
<proteinExistence type="inferred from homology"/>
<dbReference type="Pfam" id="PF15985">
    <property type="entry name" value="KH_6"/>
    <property type="match status" value="1"/>
</dbReference>
<accession>A0A1D8NDA4</accession>
<reference evidence="10 11" key="1">
    <citation type="journal article" date="2016" name="PLoS ONE">
        <title>Sequence Assembly of Yarrowia lipolytica Strain W29/CLIB89 Shows Transposable Element Diversity.</title>
        <authorList>
            <person name="Magnan C."/>
            <person name="Yu J."/>
            <person name="Chang I."/>
            <person name="Jahn E."/>
            <person name="Kanomata Y."/>
            <person name="Wu J."/>
            <person name="Zeller M."/>
            <person name="Oakes M."/>
            <person name="Baldi P."/>
            <person name="Sandmeyer S."/>
        </authorList>
    </citation>
    <scope>NUCLEOTIDE SEQUENCE [LARGE SCALE GENOMIC DNA]</scope>
    <source>
        <strain evidence="11">CLIB89(W29)</strain>
    </source>
</reference>
<dbReference type="InterPro" id="IPR004088">
    <property type="entry name" value="KH_dom_type_1"/>
</dbReference>
<keyword evidence="5" id="KW-0694">RNA-binding</keyword>
<dbReference type="AlphaFoldDB" id="A0A1D8NDA4"/>
<dbReference type="GeneID" id="2911027"/>